<dbReference type="InterPro" id="IPR036685">
    <property type="entry name" value="YehU-like_sf"/>
</dbReference>
<dbReference type="RefSeq" id="WP_377248709.1">
    <property type="nucleotide sequence ID" value="NZ_JBHLXP010000011.1"/>
</dbReference>
<comment type="similarity">
    <text evidence="1">Belongs to the UPF0270 family.</text>
</comment>
<dbReference type="Proteomes" id="UP001589813">
    <property type="component" value="Unassembled WGS sequence"/>
</dbReference>
<gene>
    <name evidence="2" type="ORF">ACFFJP_20510</name>
</gene>
<dbReference type="SUPFAM" id="SSF118001">
    <property type="entry name" value="YehU-like"/>
    <property type="match status" value="1"/>
</dbReference>
<dbReference type="PIRSF" id="PIRSF006169">
    <property type="entry name" value="UCP006169"/>
    <property type="match status" value="1"/>
</dbReference>
<keyword evidence="3" id="KW-1185">Reference proteome</keyword>
<organism evidence="2 3">
    <name type="scientific">Rheinheimera tilapiae</name>
    <dbReference type="NCBI Taxonomy" id="875043"/>
    <lineage>
        <taxon>Bacteria</taxon>
        <taxon>Pseudomonadati</taxon>
        <taxon>Pseudomonadota</taxon>
        <taxon>Gammaproteobacteria</taxon>
        <taxon>Chromatiales</taxon>
        <taxon>Chromatiaceae</taxon>
        <taxon>Rheinheimera</taxon>
    </lineage>
</organism>
<evidence type="ECO:0000256" key="1">
    <source>
        <dbReference type="ARBA" id="ARBA00006450"/>
    </source>
</evidence>
<dbReference type="EMBL" id="JBHLXP010000011">
    <property type="protein sequence ID" value="MFC0050671.1"/>
    <property type="molecule type" value="Genomic_DNA"/>
</dbReference>
<sequence>MLIPWQQLNSETLQRLIESYVLREGTDYGDEEVSLADKANAVLQQIQQGQVLILYSELHESVDLLTRQQYQHLLQNDPATDC</sequence>
<dbReference type="NCBIfam" id="NF003438">
    <property type="entry name" value="PRK04966.1"/>
    <property type="match status" value="1"/>
</dbReference>
<protein>
    <submittedName>
        <fullName evidence="2">YheU family protein</fullName>
    </submittedName>
</protein>
<evidence type="ECO:0000313" key="2">
    <source>
        <dbReference type="EMBL" id="MFC0050671.1"/>
    </source>
</evidence>
<evidence type="ECO:0000313" key="3">
    <source>
        <dbReference type="Proteomes" id="UP001589813"/>
    </source>
</evidence>
<accession>A0ABV6BIG2</accession>
<proteinExistence type="inferred from homology"/>
<dbReference type="InterPro" id="IPR010648">
    <property type="entry name" value="UPF0270"/>
</dbReference>
<reference evidence="2 3" key="1">
    <citation type="submission" date="2024-09" db="EMBL/GenBank/DDBJ databases">
        <authorList>
            <person name="Sun Q."/>
            <person name="Mori K."/>
        </authorList>
    </citation>
    <scope>NUCLEOTIDE SEQUENCE [LARGE SCALE GENOMIC DNA]</scope>
    <source>
        <strain evidence="2 3">KCTC 23315</strain>
    </source>
</reference>
<dbReference type="Gene3D" id="1.10.10.610">
    <property type="entry name" value="YehU-like"/>
    <property type="match status" value="1"/>
</dbReference>
<name>A0ABV6BIG2_9GAMM</name>
<dbReference type="Pfam" id="PF06794">
    <property type="entry name" value="UPF0270"/>
    <property type="match status" value="1"/>
</dbReference>
<comment type="caution">
    <text evidence="2">The sequence shown here is derived from an EMBL/GenBank/DDBJ whole genome shotgun (WGS) entry which is preliminary data.</text>
</comment>